<dbReference type="Pfam" id="PF08907">
    <property type="entry name" value="DUF1853"/>
    <property type="match status" value="1"/>
</dbReference>
<evidence type="ECO:0000313" key="1">
    <source>
        <dbReference type="EMBL" id="RNF49648.1"/>
    </source>
</evidence>
<name>A0A3M8Q0K0_9GAMM</name>
<sequence>MRLDAFRHPLVRDLAWLVEGHYIERDCCLEDYWLADVEARLLVLDQAPAPLIEALAQCKSHFLGSYFETLFSFAIEHLSSLNVLKEHFQITQDGKTLGEVDLLVETPEGELVQFEIAIKFYLERPDLSPHHWIGPNKNDSLLKKVTRAREHQLCILQTNAGLSAIQDIAKGRVPRECLLIFGRLYLELGDEASVTAWMEQTYYGGWIRVSQLSLLTPYFSDFSIIEKPHWLAPRNINDKFASNFLQSAYNLVGEFLHDDRPKHALFRQASDSIYSSFRSVFIVPDSW</sequence>
<dbReference type="OrthoDB" id="378654at2"/>
<reference evidence="1 2" key="1">
    <citation type="journal article" date="2012" name="Int. J. Syst. Evol. Microbiol.">
        <title>Marinomonas hwangdonensis sp. nov., isolated from seawater.</title>
        <authorList>
            <person name="Jung Y.T."/>
            <person name="Oh T.K."/>
            <person name="Yoon J.H."/>
        </authorList>
    </citation>
    <scope>NUCLEOTIDE SEQUENCE [LARGE SCALE GENOMIC DNA]</scope>
    <source>
        <strain evidence="1 2">HDW-15</strain>
    </source>
</reference>
<dbReference type="AlphaFoldDB" id="A0A3M8Q0K0"/>
<keyword evidence="2" id="KW-1185">Reference proteome</keyword>
<dbReference type="RefSeq" id="WP_123096171.1">
    <property type="nucleotide sequence ID" value="NZ_RIZG01000007.1"/>
</dbReference>
<evidence type="ECO:0000313" key="2">
    <source>
        <dbReference type="Proteomes" id="UP000280507"/>
    </source>
</evidence>
<protein>
    <submittedName>
        <fullName evidence="1">DUF1853 family protein</fullName>
    </submittedName>
</protein>
<dbReference type="Proteomes" id="UP000280507">
    <property type="component" value="Unassembled WGS sequence"/>
</dbReference>
<gene>
    <name evidence="1" type="ORF">EBI00_11975</name>
</gene>
<organism evidence="1 2">
    <name type="scientific">Marinomonas hwangdonensis</name>
    <dbReference type="NCBI Taxonomy" id="1053647"/>
    <lineage>
        <taxon>Bacteria</taxon>
        <taxon>Pseudomonadati</taxon>
        <taxon>Pseudomonadota</taxon>
        <taxon>Gammaproteobacteria</taxon>
        <taxon>Oceanospirillales</taxon>
        <taxon>Oceanospirillaceae</taxon>
        <taxon>Marinomonas</taxon>
    </lineage>
</organism>
<comment type="caution">
    <text evidence="1">The sequence shown here is derived from an EMBL/GenBank/DDBJ whole genome shotgun (WGS) entry which is preliminary data.</text>
</comment>
<dbReference type="InterPro" id="IPR015003">
    <property type="entry name" value="DUF1853"/>
</dbReference>
<dbReference type="EMBL" id="RIZG01000007">
    <property type="protein sequence ID" value="RNF49648.1"/>
    <property type="molecule type" value="Genomic_DNA"/>
</dbReference>
<accession>A0A3M8Q0K0</accession>
<proteinExistence type="predicted"/>